<dbReference type="AlphaFoldDB" id="A0A0U5FPS5"/>
<sequence>MDDGCYVAPQVLFSQSAGNTNRPQEQPPNVTNTALRDHFMRLIQADREDKEKLLAARREWESRNAAAEANTDDIGDDKPEDDAEWDSALWNQNLH</sequence>
<dbReference type="EMBL" id="CDMC01000001">
    <property type="protein sequence ID" value="CEL01190.1"/>
    <property type="molecule type" value="Genomic_DNA"/>
</dbReference>
<keyword evidence="3" id="KW-1185">Reference proteome</keyword>
<evidence type="ECO:0000313" key="2">
    <source>
        <dbReference type="EMBL" id="CEL01190.1"/>
    </source>
</evidence>
<gene>
    <name evidence="2" type="ORF">ASPCAL00778</name>
</gene>
<evidence type="ECO:0000313" key="3">
    <source>
        <dbReference type="Proteomes" id="UP000054771"/>
    </source>
</evidence>
<proteinExistence type="predicted"/>
<feature type="compositionally biased region" description="Acidic residues" evidence="1">
    <location>
        <begin position="70"/>
        <end position="85"/>
    </location>
</feature>
<evidence type="ECO:0000256" key="1">
    <source>
        <dbReference type="SAM" id="MobiDB-lite"/>
    </source>
</evidence>
<feature type="region of interest" description="Disordered" evidence="1">
    <location>
        <begin position="60"/>
        <end position="95"/>
    </location>
</feature>
<accession>A0A0U5FPS5</accession>
<protein>
    <submittedName>
        <fullName evidence="2">Uncharacterized protein</fullName>
    </submittedName>
</protein>
<reference evidence="3" key="1">
    <citation type="journal article" date="2016" name="Genome Announc.">
        <title>Draft genome sequences of fungus Aspergillus calidoustus.</title>
        <authorList>
            <person name="Horn F."/>
            <person name="Linde J."/>
            <person name="Mattern D.J."/>
            <person name="Walther G."/>
            <person name="Guthke R."/>
            <person name="Scherlach K."/>
            <person name="Martin K."/>
            <person name="Brakhage A.A."/>
            <person name="Petzke L."/>
            <person name="Valiante V."/>
        </authorList>
    </citation>
    <scope>NUCLEOTIDE SEQUENCE [LARGE SCALE GENOMIC DNA]</scope>
    <source>
        <strain evidence="3">SF006504</strain>
    </source>
</reference>
<dbReference type="Proteomes" id="UP000054771">
    <property type="component" value="Unassembled WGS sequence"/>
</dbReference>
<name>A0A0U5FPS5_ASPCI</name>
<organism evidence="2 3">
    <name type="scientific">Aspergillus calidoustus</name>
    <dbReference type="NCBI Taxonomy" id="454130"/>
    <lineage>
        <taxon>Eukaryota</taxon>
        <taxon>Fungi</taxon>
        <taxon>Dikarya</taxon>
        <taxon>Ascomycota</taxon>
        <taxon>Pezizomycotina</taxon>
        <taxon>Eurotiomycetes</taxon>
        <taxon>Eurotiomycetidae</taxon>
        <taxon>Eurotiales</taxon>
        <taxon>Aspergillaceae</taxon>
        <taxon>Aspergillus</taxon>
        <taxon>Aspergillus subgen. Nidulantes</taxon>
    </lineage>
</organism>